<evidence type="ECO:0000256" key="1">
    <source>
        <dbReference type="ARBA" id="ARBA00004123"/>
    </source>
</evidence>
<comment type="similarity">
    <text evidence="2">Belongs to the importin beta family.</text>
</comment>
<dbReference type="Pfam" id="PF25758">
    <property type="entry name" value="TPR_IPO11"/>
    <property type="match status" value="1"/>
</dbReference>
<evidence type="ECO:0000256" key="3">
    <source>
        <dbReference type="ARBA" id="ARBA00022448"/>
    </source>
</evidence>
<feature type="compositionally biased region" description="Acidic residues" evidence="5">
    <location>
        <begin position="957"/>
        <end position="978"/>
    </location>
</feature>
<dbReference type="SUPFAM" id="SSF48371">
    <property type="entry name" value="ARM repeat"/>
    <property type="match status" value="1"/>
</dbReference>
<dbReference type="GO" id="GO:0031267">
    <property type="term" value="F:small GTPase binding"/>
    <property type="evidence" value="ECO:0007669"/>
    <property type="project" value="InterPro"/>
</dbReference>
<feature type="domain" description="Importin N-terminal" evidence="6">
    <location>
        <begin position="32"/>
        <end position="108"/>
    </location>
</feature>
<dbReference type="OMA" id="NPDQYTI"/>
<dbReference type="InterPro" id="IPR001494">
    <property type="entry name" value="Importin-beta_N"/>
</dbReference>
<dbReference type="InterPro" id="IPR011989">
    <property type="entry name" value="ARM-like"/>
</dbReference>
<reference evidence="8" key="1">
    <citation type="submission" date="2025-08" db="UniProtKB">
        <authorList>
            <consortium name="RefSeq"/>
        </authorList>
    </citation>
    <scope>IDENTIFICATION</scope>
    <source>
        <tissue evidence="8">Whole organism</tissue>
    </source>
</reference>
<evidence type="ECO:0000256" key="2">
    <source>
        <dbReference type="ARBA" id="ARBA00007991"/>
    </source>
</evidence>
<dbReference type="KEGG" id="hazt:108678842"/>
<dbReference type="Gene3D" id="1.25.10.10">
    <property type="entry name" value="Leucine-rich Repeat Variant"/>
    <property type="match status" value="1"/>
</dbReference>
<feature type="compositionally biased region" description="Basic and acidic residues" evidence="5">
    <location>
        <begin position="986"/>
        <end position="996"/>
    </location>
</feature>
<keyword evidence="4" id="KW-0539">Nucleus</keyword>
<dbReference type="InterPro" id="IPR058669">
    <property type="entry name" value="TPR_IPO7/11-like"/>
</dbReference>
<dbReference type="PROSITE" id="PS50166">
    <property type="entry name" value="IMPORTIN_B_NT"/>
    <property type="match status" value="1"/>
</dbReference>
<dbReference type="GeneID" id="108678842"/>
<evidence type="ECO:0000313" key="8">
    <source>
        <dbReference type="RefSeq" id="XP_018022824.1"/>
    </source>
</evidence>
<gene>
    <name evidence="8" type="primary">LOC108678842</name>
</gene>
<comment type="subcellular location">
    <subcellularLocation>
        <location evidence="1">Nucleus</location>
    </subcellularLocation>
</comment>
<dbReference type="GO" id="GO:0005829">
    <property type="term" value="C:cytosol"/>
    <property type="evidence" value="ECO:0007669"/>
    <property type="project" value="TreeGrafter"/>
</dbReference>
<dbReference type="RefSeq" id="XP_018022824.1">
    <property type="nucleotide sequence ID" value="XM_018167335.2"/>
</dbReference>
<evidence type="ECO:0000256" key="5">
    <source>
        <dbReference type="SAM" id="MobiDB-lite"/>
    </source>
</evidence>
<dbReference type="PANTHER" id="PTHR10997:SF9">
    <property type="entry name" value="IMPORTIN-9"/>
    <property type="match status" value="1"/>
</dbReference>
<evidence type="ECO:0000313" key="7">
    <source>
        <dbReference type="Proteomes" id="UP000694843"/>
    </source>
</evidence>
<name>A0A8B7P9J3_HYAAZ</name>
<organism evidence="7 8">
    <name type="scientific">Hyalella azteca</name>
    <name type="common">Amphipod</name>
    <dbReference type="NCBI Taxonomy" id="294128"/>
    <lineage>
        <taxon>Eukaryota</taxon>
        <taxon>Metazoa</taxon>
        <taxon>Ecdysozoa</taxon>
        <taxon>Arthropoda</taxon>
        <taxon>Crustacea</taxon>
        <taxon>Multicrustacea</taxon>
        <taxon>Malacostraca</taxon>
        <taxon>Eumalacostraca</taxon>
        <taxon>Peracarida</taxon>
        <taxon>Amphipoda</taxon>
        <taxon>Senticaudata</taxon>
        <taxon>Talitrida</taxon>
        <taxon>Talitroidea</taxon>
        <taxon>Hyalellidae</taxon>
        <taxon>Hyalella</taxon>
    </lineage>
</organism>
<feature type="region of interest" description="Disordered" evidence="5">
    <location>
        <begin position="955"/>
        <end position="1012"/>
    </location>
</feature>
<dbReference type="PANTHER" id="PTHR10997">
    <property type="entry name" value="IMPORTIN-7, 8, 11"/>
    <property type="match status" value="1"/>
</dbReference>
<keyword evidence="3" id="KW-0813">Transport</keyword>
<dbReference type="GO" id="GO:0005635">
    <property type="term" value="C:nuclear envelope"/>
    <property type="evidence" value="ECO:0007669"/>
    <property type="project" value="TreeGrafter"/>
</dbReference>
<dbReference type="Pfam" id="PF03810">
    <property type="entry name" value="IBN_N"/>
    <property type="match status" value="1"/>
</dbReference>
<dbReference type="GO" id="GO:0006606">
    <property type="term" value="P:protein import into nucleus"/>
    <property type="evidence" value="ECO:0007669"/>
    <property type="project" value="TreeGrafter"/>
</dbReference>
<proteinExistence type="inferred from homology"/>
<evidence type="ECO:0000256" key="4">
    <source>
        <dbReference type="ARBA" id="ARBA00023242"/>
    </source>
</evidence>
<protein>
    <submittedName>
        <fullName evidence="8">Importin-9</fullName>
    </submittedName>
</protein>
<evidence type="ECO:0000259" key="6">
    <source>
        <dbReference type="PROSITE" id="PS50166"/>
    </source>
</evidence>
<dbReference type="AlphaFoldDB" id="A0A8B7P9J3"/>
<feature type="compositionally biased region" description="Acidic residues" evidence="5">
    <location>
        <begin position="997"/>
        <end position="1006"/>
    </location>
</feature>
<dbReference type="Proteomes" id="UP000694843">
    <property type="component" value="Unplaced"/>
</dbReference>
<dbReference type="SMART" id="SM00913">
    <property type="entry name" value="IBN_N"/>
    <property type="match status" value="1"/>
</dbReference>
<sequence>MTSSDCTGNLKEALIDTLHNVLSPQSSIRLEAEQQIKVFQVTEEFGVHLAEVALDRNGNLAVRQLASVLLQQYVEAHWYEGSQKFQVPECPESSKQKIRQILPQGLYDPSRKVRCCIAYALSCIGAWDWPDNWPAFFSLITDAITSGDEDGTHGAMRVLTEFSKDIDDSIVTKVAPIVLPEMYNIFCQDQKYSIRTRGRAVEIFKNLASAISLMGEFNRNLAKQLLYPSLPPFIQAMLKVLHTPDGPMVDCGLRRDILKALTMLVTNVPRQMVEYLPDVLSFVWHSLTTSAHAYVSCTVNCREHAADAVNSDGEVLGFENLVYSLFEFVDALLHHKKHRDLILPSMADLIYYLILYMQLTEHQIETFNADADAYVEFEDDESFAYSVRASAVELLRSLQQDLPATYCTCIVAAVERHIHKADEARSGGDICWWKLYEAVLFAVSVSADCLLKEVFCRRVTFNLDSFVEAVVKKSLDPSLPSYLCGKALYCGSELAMALDTATIDSLLHCLASALQLSSPPVVRVSAIRSVSGFCDLFNGNKESWVQARLRSLEGKEELASLAPPAAFSCKQSSELLRPYLGAIVEGLVLLTTQSPSEMMALALERLLLLVGLDASLSSPYLSRVSSLCLAVFIKASHDPVLVSLVQDLLQELCTHPANNNAMQQKFFPTLVSLLNSSTDKVPSGVHAVALDMLTVLVRCCQNPDKDTLMMHATFPAVVNRTLHTDDLSAQQNGGECLRAFIAVAADHVVTWRDEEGRSGLDWVVDVCHELLSPSAPDAAAGFVGRLVTALIHHLSSQLGDGLHRLLRAVLSKLQSTETLMVVQNLTVVFAQLVHRQLEDVLDFLSSVPGPEGDSALSFVLTLWCAKQHAFYGGYERKVTVLALAKMLEHGVLTGDARLQAILVPGDQIISSEGGVRTRSQAAARPEQWTRVPLLVKLFKLVIYELFHVIEINMAKDDDPDDDDEDEGWEDDDGADDDPSALYTSDLLKDNSHRTSDVVDDEDDPDAAADPLSSVQLQPYLTNFIRTFAQHPAYAMFTPHLNPHEKEVLTSIRVPIV</sequence>
<keyword evidence="7" id="KW-1185">Reference proteome</keyword>
<dbReference type="InterPro" id="IPR016024">
    <property type="entry name" value="ARM-type_fold"/>
</dbReference>
<dbReference type="OrthoDB" id="431626at2759"/>
<dbReference type="CTD" id="55705"/>
<accession>A0A8B7P9J3</accession>